<dbReference type="PANTHER" id="PTHR33744">
    <property type="entry name" value="CARBOHYDRATE DIACID REGULATOR"/>
    <property type="match status" value="1"/>
</dbReference>
<dbReference type="Pfam" id="PF14361">
    <property type="entry name" value="RsbRD_N"/>
    <property type="match status" value="1"/>
</dbReference>
<evidence type="ECO:0000259" key="3">
    <source>
        <dbReference type="Pfam" id="PF14361"/>
    </source>
</evidence>
<dbReference type="InterPro" id="IPR042070">
    <property type="entry name" value="PucR_C-HTH_sf"/>
</dbReference>
<comment type="similarity">
    <text evidence="1">Belongs to the CdaR family.</text>
</comment>
<organism evidence="5">
    <name type="scientific">Streptomyces sp. NBC_00119</name>
    <dbReference type="NCBI Taxonomy" id="2975659"/>
    <lineage>
        <taxon>Bacteria</taxon>
        <taxon>Bacillati</taxon>
        <taxon>Actinomycetota</taxon>
        <taxon>Actinomycetes</taxon>
        <taxon>Kitasatosporales</taxon>
        <taxon>Streptomycetaceae</taxon>
        <taxon>Streptomyces</taxon>
    </lineage>
</organism>
<dbReference type="PANTHER" id="PTHR33744:SF1">
    <property type="entry name" value="DNA-BINDING TRANSCRIPTIONAL ACTIVATOR ADER"/>
    <property type="match status" value="1"/>
</dbReference>
<dbReference type="Pfam" id="PF13556">
    <property type="entry name" value="HTH_30"/>
    <property type="match status" value="1"/>
</dbReference>
<dbReference type="Pfam" id="PF17853">
    <property type="entry name" value="GGDEF_2"/>
    <property type="match status" value="1"/>
</dbReference>
<dbReference type="InterPro" id="IPR041522">
    <property type="entry name" value="CdaR_GGDEF"/>
</dbReference>
<feature type="domain" description="PucR C-terminal helix-turn-helix" evidence="2">
    <location>
        <begin position="346"/>
        <end position="399"/>
    </location>
</feature>
<evidence type="ECO:0000256" key="1">
    <source>
        <dbReference type="ARBA" id="ARBA00006754"/>
    </source>
</evidence>
<accession>A0AAU1U2K9</accession>
<feature type="domain" description="CdaR GGDEF-like" evidence="4">
    <location>
        <begin position="177"/>
        <end position="293"/>
    </location>
</feature>
<gene>
    <name evidence="5" type="ORF">OHU69_11625</name>
</gene>
<dbReference type="InterPro" id="IPR025736">
    <property type="entry name" value="PucR_C-HTH_dom"/>
</dbReference>
<proteinExistence type="inferred from homology"/>
<dbReference type="AlphaFoldDB" id="A0AAU1U2K9"/>
<reference evidence="5" key="1">
    <citation type="submission" date="2022-10" db="EMBL/GenBank/DDBJ databases">
        <title>The complete genomes of actinobacterial strains from the NBC collection.</title>
        <authorList>
            <person name="Joergensen T.S."/>
            <person name="Alvarez Arevalo M."/>
            <person name="Sterndorff E.B."/>
            <person name="Faurdal D."/>
            <person name="Vuksanovic O."/>
            <person name="Mourched A.-S."/>
            <person name="Charusanti P."/>
            <person name="Shaw S."/>
            <person name="Blin K."/>
            <person name="Weber T."/>
        </authorList>
    </citation>
    <scope>NUCLEOTIDE SEQUENCE</scope>
    <source>
        <strain evidence="5">NBC_00119</strain>
    </source>
</reference>
<dbReference type="Gene3D" id="1.10.10.2840">
    <property type="entry name" value="PucR C-terminal helix-turn-helix domain"/>
    <property type="match status" value="1"/>
</dbReference>
<evidence type="ECO:0000259" key="4">
    <source>
        <dbReference type="Pfam" id="PF17853"/>
    </source>
</evidence>
<dbReference type="InterPro" id="IPR025751">
    <property type="entry name" value="RsbRD_N_dom"/>
</dbReference>
<sequence length="412" mass="45211">MSENRSDALTAWAKNFGKKASQDTLVDSFADRINAVILEQVPEIADDPVLVQDLHSSTRAEWREFVASLSEDHRLVRPGQGSDLARTLARRGLDLGILLKVYRVAQQSVFQFLTEVIDGASEDAPARDEILVFLWGLGGQWMADAVETLIETYYEERQRLRDDAVIRRAETIEALLGDAPPSADDATRLLGHPLSHWQTAYVVRAPEAGSSTTEAMLDVANAVAQALGTSRPLTMVAGSRDLWCWVATPHEPDLAQLPGLASALQQAGMQAAIGRPGPGIQGFRASHAEARAAENLALKAAHGRALVRYDEEELLVLVSAQETLMRRMVAREVGQLCGADKNLALLRETVLAYLTTLNIETTAERLFVHKNTVRYRIARAEELLGHPLSQRSTQVELALRWVSLFGAPSDTP</sequence>
<evidence type="ECO:0000259" key="2">
    <source>
        <dbReference type="Pfam" id="PF13556"/>
    </source>
</evidence>
<protein>
    <submittedName>
        <fullName evidence="5">Helix-turn-helix domain-containing protein</fullName>
    </submittedName>
</protein>
<feature type="domain" description="RsbT co-antagonist protein RsbRD N-terminal" evidence="3">
    <location>
        <begin position="28"/>
        <end position="163"/>
    </location>
</feature>
<dbReference type="EMBL" id="CP108195">
    <property type="protein sequence ID" value="WTS11634.1"/>
    <property type="molecule type" value="Genomic_DNA"/>
</dbReference>
<evidence type="ECO:0000313" key="5">
    <source>
        <dbReference type="EMBL" id="WTS11634.1"/>
    </source>
</evidence>
<name>A0AAU1U2K9_9ACTN</name>
<dbReference type="InterPro" id="IPR051448">
    <property type="entry name" value="CdaR-like_regulators"/>
</dbReference>